<reference evidence="8 9" key="2">
    <citation type="journal article" date="2011" name="Stand. Genomic Sci.">
        <title>Complete genome sequence of Desulfurococcus mucosus type strain (O7/1).</title>
        <authorList>
            <person name="Wirth R."/>
            <person name="Chertkov O."/>
            <person name="Held B."/>
            <person name="Lapidus A."/>
            <person name="Nolan M."/>
            <person name="Lucas S."/>
            <person name="Hammon N."/>
            <person name="Deshpande S."/>
            <person name="Cheng J.F."/>
            <person name="Tapia R."/>
            <person name="Han C."/>
            <person name="Goodwin L."/>
            <person name="Pitluck S."/>
            <person name="Liolios K."/>
            <person name="Ioanna P."/>
            <person name="Ivanova N."/>
            <person name="Mavromatis K."/>
            <person name="Mikhailova N."/>
            <person name="Pati A."/>
            <person name="Chen A."/>
            <person name="Palaniappan K."/>
            <person name="Land M."/>
            <person name="Hauser L."/>
            <person name="Chang Y.J."/>
            <person name="Jeffries C.D."/>
            <person name="Bilek Y."/>
            <person name="Hader T."/>
            <person name="Rohde M."/>
            <person name="Spring S."/>
            <person name="Sikorski J."/>
            <person name="Goker M."/>
            <person name="Woyke T."/>
            <person name="Bristow J."/>
            <person name="Eisen J.A."/>
            <person name="Markowitz V."/>
            <person name="Hugenholtz P."/>
            <person name="Kyrpides N.C."/>
            <person name="Klenk H.P."/>
        </authorList>
    </citation>
    <scope>NUCLEOTIDE SEQUENCE [LARGE SCALE GENOMIC DNA]</scope>
    <source>
        <strain evidence="9">ATCC 35584 / DSM 2162 / JCM 9187 / O7/1</strain>
    </source>
</reference>
<comment type="similarity">
    <text evidence="5">Belongs to the beta-RFA-P synthase family.</text>
</comment>
<dbReference type="Pfam" id="PF08544">
    <property type="entry name" value="GHMP_kinases_C"/>
    <property type="match status" value="1"/>
</dbReference>
<dbReference type="InterPro" id="IPR020568">
    <property type="entry name" value="Ribosomal_Su5_D2-typ_SF"/>
</dbReference>
<dbReference type="RefSeq" id="WP_013562508.1">
    <property type="nucleotide sequence ID" value="NC_014961.1"/>
</dbReference>
<dbReference type="UniPathway" id="UPA00065"/>
<dbReference type="SUPFAM" id="SSF54211">
    <property type="entry name" value="Ribosomal protein S5 domain 2-like"/>
    <property type="match status" value="1"/>
</dbReference>
<dbReference type="PANTHER" id="PTHR20861">
    <property type="entry name" value="HOMOSERINE/4-DIPHOSPHOCYTIDYL-2-C-METHYL-D-ERYTHRITOL KINASE"/>
    <property type="match status" value="1"/>
</dbReference>
<keyword evidence="3" id="KW-0547">Nucleotide-binding</keyword>
<name>E8R9W0_DESM0</name>
<reference evidence="9" key="1">
    <citation type="submission" date="2010-11" db="EMBL/GenBank/DDBJ databases">
        <title>The complete genome of Desulfurococcus mucosus DSM 2162.</title>
        <authorList>
            <consortium name="US DOE Joint Genome Institute (JGI-PGF)"/>
            <person name="Lucas S."/>
            <person name="Copeland A."/>
            <person name="Lapidus A."/>
            <person name="Bruce D."/>
            <person name="Goodwin L."/>
            <person name="Pitluck S."/>
            <person name="Kyrpides N."/>
            <person name="Mavromatis K."/>
            <person name="Pagani I."/>
            <person name="Ivanova N."/>
            <person name="Ovchinnikova G."/>
            <person name="Chertkov O."/>
            <person name="Held B."/>
            <person name="Brettin T."/>
            <person name="Detter J.C."/>
            <person name="Tapia R."/>
            <person name="Han C."/>
            <person name="Land M."/>
            <person name="Hauser L."/>
            <person name="Markowitz V."/>
            <person name="Cheng J.-F."/>
            <person name="Hugenholtz P."/>
            <person name="Woyke T."/>
            <person name="Wu D."/>
            <person name="Wirth R."/>
            <person name="Bilek Y."/>
            <person name="Hader T."/>
            <person name="Klenk H.-P."/>
            <person name="Eisen J.A."/>
        </authorList>
    </citation>
    <scope>NUCLEOTIDE SEQUENCE [LARGE SCALE GENOMIC DNA]</scope>
    <source>
        <strain evidence="9">ATCC 35584 / DSM 2162 / JCM 9187 / O7/1</strain>
    </source>
</reference>
<dbReference type="Proteomes" id="UP000001068">
    <property type="component" value="Chromosome"/>
</dbReference>
<protein>
    <recommendedName>
        <fullName evidence="5">Beta-ribofuranosylaminobenzene 5'-phosphate synthase</fullName>
        <shortName evidence="5">Beta-RFA-P synthase</shortName>
        <ecNumber evidence="5">2.4.2.54</ecNumber>
    </recommendedName>
</protein>
<keyword evidence="9" id="KW-1185">Reference proteome</keyword>
<dbReference type="STRING" id="765177.Desmu_0983"/>
<dbReference type="PIRSF" id="PIRSF004884">
    <property type="entry name" value="Sugar_kin_arch"/>
    <property type="match status" value="1"/>
</dbReference>
<dbReference type="GO" id="GO:0005524">
    <property type="term" value="F:ATP binding"/>
    <property type="evidence" value="ECO:0007669"/>
    <property type="project" value="UniProtKB-UniRule"/>
</dbReference>
<dbReference type="KEGG" id="dmu:Desmu_0983"/>
<keyword evidence="5" id="KW-0328">Glycosyltransferase</keyword>
<proteinExistence type="inferred from homology"/>
<dbReference type="HOGENOM" id="CLU_061764_0_0_2"/>
<dbReference type="GO" id="GO:0008652">
    <property type="term" value="P:amino acid biosynthetic process"/>
    <property type="evidence" value="ECO:0007669"/>
    <property type="project" value="UniProtKB-KW"/>
</dbReference>
<dbReference type="InterPro" id="IPR013750">
    <property type="entry name" value="GHMP_kinase_C_dom"/>
</dbReference>
<dbReference type="GeneID" id="10153683"/>
<dbReference type="EC" id="2.4.2.54" evidence="5"/>
<keyword evidence="1" id="KW-0028">Amino-acid biosynthesis</keyword>
<gene>
    <name evidence="8" type="ordered locus">Desmu_0983</name>
</gene>
<evidence type="ECO:0000256" key="3">
    <source>
        <dbReference type="ARBA" id="ARBA00022741"/>
    </source>
</evidence>
<dbReference type="InterPro" id="IPR004422">
    <property type="entry name" value="RFAP_synthase"/>
</dbReference>
<dbReference type="InterPro" id="IPR006204">
    <property type="entry name" value="GHMP_kinase_N_dom"/>
</dbReference>
<evidence type="ECO:0000256" key="2">
    <source>
        <dbReference type="ARBA" id="ARBA00022679"/>
    </source>
</evidence>
<dbReference type="PANTHER" id="PTHR20861:SF6">
    <property type="entry name" value="BETA-RIBOFURANOSYLPHENOL 5'-PHOSPHATE SYNTHASE"/>
    <property type="match status" value="1"/>
</dbReference>
<comment type="pathway">
    <text evidence="5">Cofactor biosynthesis; 5,6,7,8-tetrahydromethanopterin biosynthesis.</text>
</comment>
<comment type="function">
    <text evidence="5">Catalyzes the condensation of 4-aminobenzoate (pABA) with 5-phospho-alpha-D-ribose 1-diphosphate (PRPP) to produce beta-ribofuranosylaminobenzene 5'-phosphate (beta-RFA-P).</text>
</comment>
<dbReference type="Gene3D" id="3.30.70.890">
    <property type="entry name" value="GHMP kinase, C-terminal domain"/>
    <property type="match status" value="1"/>
</dbReference>
<dbReference type="GO" id="GO:0043793">
    <property type="term" value="F:beta-ribofuranosylaminobenzene 5'-phosphate synthase activity"/>
    <property type="evidence" value="ECO:0007669"/>
    <property type="project" value="UniProtKB-EC"/>
</dbReference>
<comment type="catalytic activity">
    <reaction evidence="5">
        <text>5-phospho-alpha-D-ribose 1-diphosphate + 4-hydroxybenzoate + H(+) = 4-(beta-D-ribofuranosyl)phenol 5'-phosphate + CO2 + diphosphate</text>
        <dbReference type="Rhea" id="RHEA:48556"/>
        <dbReference type="ChEBI" id="CHEBI:15378"/>
        <dbReference type="ChEBI" id="CHEBI:16526"/>
        <dbReference type="ChEBI" id="CHEBI:17879"/>
        <dbReference type="ChEBI" id="CHEBI:33019"/>
        <dbReference type="ChEBI" id="CHEBI:58017"/>
        <dbReference type="ChEBI" id="CHEBI:82767"/>
        <dbReference type="EC" id="2.4.2.54"/>
    </reaction>
</comment>
<evidence type="ECO:0000259" key="7">
    <source>
        <dbReference type="Pfam" id="PF08544"/>
    </source>
</evidence>
<keyword evidence="4" id="KW-0067">ATP-binding</keyword>
<dbReference type="Pfam" id="PF00288">
    <property type="entry name" value="GHMP_kinases_N"/>
    <property type="match status" value="1"/>
</dbReference>
<dbReference type="EMBL" id="CP002363">
    <property type="protein sequence ID" value="ADV65286.1"/>
    <property type="molecule type" value="Genomic_DNA"/>
</dbReference>
<organism evidence="8 9">
    <name type="scientific">Desulfurococcus mucosus (strain ATCC 35584 / DSM 2162 / JCM 9187 / O7/1)</name>
    <dbReference type="NCBI Taxonomy" id="765177"/>
    <lineage>
        <taxon>Archaea</taxon>
        <taxon>Thermoproteota</taxon>
        <taxon>Thermoprotei</taxon>
        <taxon>Desulfurococcales</taxon>
        <taxon>Desulfurococcaceae</taxon>
        <taxon>Desulfurococcus</taxon>
    </lineage>
</organism>
<sequence>MAEKVTIVTPSRLHFGMVNPFVKELRRYVSAGVAVSNPVNTVVVEEGEGLRIDGCRSSELFSRIAGFAEKHRLSGHVNVMECVPRHVGLGSTTQLVLAAAYGLAVLNGSPMDPVEIARETGLGRYSGVGTYVFKHGGFILDAGKSASSEFPALLTRLEFPEDWVFIVIVPPGQGLGEAQEDMVFREQPGIPLELVWKASHHMLELSSSVADRDYSSFTRALTMLQETVGSMFSRYQGGVFSTGSSEAVRALRKAGVEGVGQSSWGPTVYGVVEGLEEAEKILGRIERKPDWRIFVAKPCNRGALVNHGVEA</sequence>
<dbReference type="InterPro" id="IPR036554">
    <property type="entry name" value="GHMP_kinase_C_sf"/>
</dbReference>
<evidence type="ECO:0000313" key="9">
    <source>
        <dbReference type="Proteomes" id="UP000001068"/>
    </source>
</evidence>
<feature type="domain" description="GHMP kinase C-terminal" evidence="7">
    <location>
        <begin position="210"/>
        <end position="286"/>
    </location>
</feature>
<keyword evidence="2 5" id="KW-0808">Transferase</keyword>
<evidence type="ECO:0000256" key="5">
    <source>
        <dbReference type="PIRNR" id="PIRNR004884"/>
    </source>
</evidence>
<evidence type="ECO:0000259" key="6">
    <source>
        <dbReference type="Pfam" id="PF00288"/>
    </source>
</evidence>
<evidence type="ECO:0000313" key="8">
    <source>
        <dbReference type="EMBL" id="ADV65286.1"/>
    </source>
</evidence>
<evidence type="ECO:0000256" key="1">
    <source>
        <dbReference type="ARBA" id="ARBA00022605"/>
    </source>
</evidence>
<dbReference type="eggNOG" id="arCOG01026">
    <property type="taxonomic scope" value="Archaea"/>
</dbReference>
<dbReference type="AlphaFoldDB" id="E8R9W0"/>
<feature type="domain" description="GHMP kinase N-terminal" evidence="6">
    <location>
        <begin position="74"/>
        <end position="119"/>
    </location>
</feature>
<evidence type="ECO:0000256" key="4">
    <source>
        <dbReference type="ARBA" id="ARBA00022840"/>
    </source>
</evidence>
<accession>E8R9W0</accession>
<comment type="subunit">
    <text evidence="5">Homodimer.</text>
</comment>